<protein>
    <submittedName>
        <fullName evidence="1">Uncharacterized protein</fullName>
    </submittedName>
</protein>
<proteinExistence type="predicted"/>
<reference evidence="2" key="2">
    <citation type="submission" date="2013-12" db="EMBL/GenBank/DDBJ databases">
        <authorList>
            <person name="Yu Y."/>
            <person name="Lee S."/>
            <person name="de Baynast K."/>
            <person name="Wissotski M."/>
            <person name="Liu L."/>
            <person name="Talag J."/>
            <person name="Goicoechea J."/>
            <person name="Angelova A."/>
            <person name="Jetty R."/>
            <person name="Kudrna D."/>
            <person name="Golser W."/>
            <person name="Rivera L."/>
            <person name="Zhang J."/>
            <person name="Wing R."/>
        </authorList>
    </citation>
    <scope>NUCLEOTIDE SEQUENCE</scope>
</reference>
<accession>A0A0D9WWZ0</accession>
<dbReference type="EnsemblPlants" id="LPERR07G06680.2">
    <property type="protein sequence ID" value="LPERR07G06680.2"/>
    <property type="gene ID" value="LPERR07G06680"/>
</dbReference>
<sequence>MATTKAGCVSVRIAFAPGDVYPKLEKLRIISSVMGTEYSGGVLIELPLLNALEMSDFLIWTCGAAVRASTSINASPFRGAVSGDLVISAPLLEHLVFEDIAISTLPMLAAGNQFHGAVSIYAPSLEKIHVMDNHGSTLPFSALSSGWTNR</sequence>
<reference evidence="1 2" key="1">
    <citation type="submission" date="2012-08" db="EMBL/GenBank/DDBJ databases">
        <title>Oryza genome evolution.</title>
        <authorList>
            <person name="Wing R.A."/>
        </authorList>
    </citation>
    <scope>NUCLEOTIDE SEQUENCE</scope>
</reference>
<name>A0A0D9WWZ0_9ORYZ</name>
<keyword evidence="2" id="KW-1185">Reference proteome</keyword>
<dbReference type="Proteomes" id="UP000032180">
    <property type="component" value="Chromosome 7"/>
</dbReference>
<evidence type="ECO:0000313" key="2">
    <source>
        <dbReference type="Proteomes" id="UP000032180"/>
    </source>
</evidence>
<evidence type="ECO:0000313" key="1">
    <source>
        <dbReference type="EnsemblPlants" id="LPERR07G06680.2"/>
    </source>
</evidence>
<dbReference type="Gramene" id="LPERR07G06680.2">
    <property type="protein sequence ID" value="LPERR07G06680.2"/>
    <property type="gene ID" value="LPERR07G06680"/>
</dbReference>
<dbReference type="AlphaFoldDB" id="A0A0D9WWZ0"/>
<organism evidence="1 2">
    <name type="scientific">Leersia perrieri</name>
    <dbReference type="NCBI Taxonomy" id="77586"/>
    <lineage>
        <taxon>Eukaryota</taxon>
        <taxon>Viridiplantae</taxon>
        <taxon>Streptophyta</taxon>
        <taxon>Embryophyta</taxon>
        <taxon>Tracheophyta</taxon>
        <taxon>Spermatophyta</taxon>
        <taxon>Magnoliopsida</taxon>
        <taxon>Liliopsida</taxon>
        <taxon>Poales</taxon>
        <taxon>Poaceae</taxon>
        <taxon>BOP clade</taxon>
        <taxon>Oryzoideae</taxon>
        <taxon>Oryzeae</taxon>
        <taxon>Oryzinae</taxon>
        <taxon>Leersia</taxon>
    </lineage>
</organism>
<reference evidence="1" key="3">
    <citation type="submission" date="2015-04" db="UniProtKB">
        <authorList>
            <consortium name="EnsemblPlants"/>
        </authorList>
    </citation>
    <scope>IDENTIFICATION</scope>
</reference>